<dbReference type="Pfam" id="PF03704">
    <property type="entry name" value="BTAD"/>
    <property type="match status" value="1"/>
</dbReference>
<dbReference type="Pfam" id="PF00931">
    <property type="entry name" value="NB-ARC"/>
    <property type="match status" value="1"/>
</dbReference>
<dbReference type="Gene3D" id="1.25.40.10">
    <property type="entry name" value="Tetratricopeptide repeat domain"/>
    <property type="match status" value="2"/>
</dbReference>
<dbReference type="PANTHER" id="PTHR35807:SF1">
    <property type="entry name" value="TRANSCRIPTIONAL REGULATOR REDD"/>
    <property type="match status" value="1"/>
</dbReference>
<comment type="caution">
    <text evidence="5">The sequence shown here is derived from an EMBL/GenBank/DDBJ whole genome shotgun (WGS) entry which is preliminary data.</text>
</comment>
<keyword evidence="1" id="KW-0805">Transcription regulation</keyword>
<dbReference type="PROSITE" id="PS50005">
    <property type="entry name" value="TPR"/>
    <property type="match status" value="1"/>
</dbReference>
<dbReference type="InterPro" id="IPR051677">
    <property type="entry name" value="AfsR-DnrI-RedD_regulator"/>
</dbReference>
<sequence length="975" mass="107479">MALVDFAFRILGPTQLRVDGRFGGAPPKLSGMLAVLLLEAGRRLSVNELIKRVWTEDEEWPGKPTVHSYASKLRRLLAVAGIEAELVGGRGDYRLMVPQTEIDFYVFKETRQLAEAALADGDQQGACDLLDSAVSLWQDQPLADLRTRWADAQRARLTTNHYLPTCSALIDCQLALCRFDAALDLLDSLQADDPLNPRLAEQHMRALWGLRRKQDALAYYAGYRRLMLAEVGLEPDAELRALHERLFRDDESKSAVAAHSEPDRSATAVAPVLSQLPPAPPDFVGRYDKLRSLDSLIEGPDGEPRLGVIALVGEAGVGKTALALHWAERVRHRFAGAAFVDLHGFSASRHAGPAEVLTVLLGSLGVPPERIPDPPLLPALLRSLLGDRRFLIVLDNAADSEHVERLLQYLAGCVLLVTSRRRLKHLEIRAGARCVTVTPLCFDHAARLLADRLGARVDREPTAFAGLVRLSSRNPLVLRIIGEYVDANAGARLAEAVRQLSQRGALLDVGDEGAGEGATLREIFGCSLRVLSAAHQRLFRLLGLNPGRDISLGAAAALAGCSREEATRGLNALCAAHLMRRTEGIDRYVFYDLLRDYATECVNRDEVEDERRAALNRLFDWYLYSANNAERAASPHAQGIPLLPLSWPITAEEFSGNDDVVQWCSKERANIVAIVAEAYEQGFTGHAWRLPNTLRELFKSYGFYEEILTALPVALRAARAEGSSEGESGSMNNLGYVHSGLNNHVEAEHWFRAAHDLASRMNWSLGSTTALHNVATERVHLGDYDEGIRLYRQVMEVEREEGGDGGLADTLHRLGWAFRRRKRYDQAATHCQQALLIRERIGDMRGQGATLTELAILHYEIGDLATSAEYCDRAYSVHRGTRDYATAGLVRTVQARIENDLCRFSKAIVHAKVAIRLCQRTRSAITEAIALQSLGDSCCALGRTAEGCRAREEALTIFEAYGDPRAAALAPLLDR</sequence>
<proteinExistence type="predicted"/>
<dbReference type="PRINTS" id="PR00364">
    <property type="entry name" value="DISEASERSIST"/>
</dbReference>
<dbReference type="SMART" id="SM00028">
    <property type="entry name" value="TPR"/>
    <property type="match status" value="5"/>
</dbReference>
<dbReference type="Proteomes" id="UP001589693">
    <property type="component" value="Unassembled WGS sequence"/>
</dbReference>
<dbReference type="EMBL" id="JBHLZU010000040">
    <property type="protein sequence ID" value="MFB9909748.1"/>
    <property type="molecule type" value="Genomic_DNA"/>
</dbReference>
<evidence type="ECO:0000259" key="4">
    <source>
        <dbReference type="SMART" id="SM01043"/>
    </source>
</evidence>
<evidence type="ECO:0000313" key="5">
    <source>
        <dbReference type="EMBL" id="MFB9909748.1"/>
    </source>
</evidence>
<dbReference type="Pfam" id="PF13424">
    <property type="entry name" value="TPR_12"/>
    <property type="match status" value="1"/>
</dbReference>
<name>A0ABV6ABK1_9PSEU</name>
<dbReference type="InterPro" id="IPR027417">
    <property type="entry name" value="P-loop_NTPase"/>
</dbReference>
<dbReference type="SMART" id="SM01043">
    <property type="entry name" value="BTAD"/>
    <property type="match status" value="1"/>
</dbReference>
<keyword evidence="2" id="KW-0804">Transcription</keyword>
<evidence type="ECO:0000256" key="1">
    <source>
        <dbReference type="ARBA" id="ARBA00023015"/>
    </source>
</evidence>
<dbReference type="PANTHER" id="PTHR35807">
    <property type="entry name" value="TRANSCRIPTIONAL REGULATOR REDD-RELATED"/>
    <property type="match status" value="1"/>
</dbReference>
<dbReference type="SUPFAM" id="SSF48452">
    <property type="entry name" value="TPR-like"/>
    <property type="match status" value="3"/>
</dbReference>
<feature type="domain" description="Bacterial transcriptional activator" evidence="4">
    <location>
        <begin position="102"/>
        <end position="247"/>
    </location>
</feature>
<reference evidence="5 6" key="1">
    <citation type="submission" date="2024-09" db="EMBL/GenBank/DDBJ databases">
        <authorList>
            <person name="Sun Q."/>
            <person name="Mori K."/>
        </authorList>
    </citation>
    <scope>NUCLEOTIDE SEQUENCE [LARGE SCALE GENOMIC DNA]</scope>
    <source>
        <strain evidence="5 6">TBRC 7907</strain>
    </source>
</reference>
<accession>A0ABV6ABK1</accession>
<dbReference type="CDD" id="cd15831">
    <property type="entry name" value="BTAD"/>
    <property type="match status" value="1"/>
</dbReference>
<protein>
    <submittedName>
        <fullName evidence="5">BTAD domain-containing putative transcriptional regulator</fullName>
    </submittedName>
</protein>
<dbReference type="RefSeq" id="WP_377862662.1">
    <property type="nucleotide sequence ID" value="NZ_JBHLZU010000040.1"/>
</dbReference>
<dbReference type="InterPro" id="IPR005158">
    <property type="entry name" value="BTAD"/>
</dbReference>
<dbReference type="InterPro" id="IPR036388">
    <property type="entry name" value="WH-like_DNA-bd_sf"/>
</dbReference>
<keyword evidence="3" id="KW-0802">TPR repeat</keyword>
<evidence type="ECO:0000256" key="3">
    <source>
        <dbReference type="PROSITE-ProRule" id="PRU00339"/>
    </source>
</evidence>
<dbReference type="SUPFAM" id="SSF52540">
    <property type="entry name" value="P-loop containing nucleoside triphosphate hydrolases"/>
    <property type="match status" value="1"/>
</dbReference>
<dbReference type="Gene3D" id="1.10.10.10">
    <property type="entry name" value="Winged helix-like DNA-binding domain superfamily/Winged helix DNA-binding domain"/>
    <property type="match status" value="1"/>
</dbReference>
<keyword evidence="6" id="KW-1185">Reference proteome</keyword>
<dbReference type="SUPFAM" id="SSF46894">
    <property type="entry name" value="C-terminal effector domain of the bipartite response regulators"/>
    <property type="match status" value="1"/>
</dbReference>
<dbReference type="Pfam" id="PF13374">
    <property type="entry name" value="TPR_10"/>
    <property type="match status" value="1"/>
</dbReference>
<evidence type="ECO:0000313" key="6">
    <source>
        <dbReference type="Proteomes" id="UP001589693"/>
    </source>
</evidence>
<dbReference type="InterPro" id="IPR019734">
    <property type="entry name" value="TPR_rpt"/>
</dbReference>
<dbReference type="Gene3D" id="3.40.50.300">
    <property type="entry name" value="P-loop containing nucleotide triphosphate hydrolases"/>
    <property type="match status" value="1"/>
</dbReference>
<organism evidence="5 6">
    <name type="scientific">Allokutzneria oryzae</name>
    <dbReference type="NCBI Taxonomy" id="1378989"/>
    <lineage>
        <taxon>Bacteria</taxon>
        <taxon>Bacillati</taxon>
        <taxon>Actinomycetota</taxon>
        <taxon>Actinomycetes</taxon>
        <taxon>Pseudonocardiales</taxon>
        <taxon>Pseudonocardiaceae</taxon>
        <taxon>Allokutzneria</taxon>
    </lineage>
</organism>
<dbReference type="InterPro" id="IPR016032">
    <property type="entry name" value="Sig_transdc_resp-reg_C-effctor"/>
</dbReference>
<gene>
    <name evidence="5" type="ORF">ACFFQA_37945</name>
</gene>
<feature type="repeat" description="TPR" evidence="3">
    <location>
        <begin position="768"/>
        <end position="801"/>
    </location>
</feature>
<evidence type="ECO:0000256" key="2">
    <source>
        <dbReference type="ARBA" id="ARBA00023163"/>
    </source>
</evidence>
<dbReference type="InterPro" id="IPR011990">
    <property type="entry name" value="TPR-like_helical_dom_sf"/>
</dbReference>
<dbReference type="InterPro" id="IPR002182">
    <property type="entry name" value="NB-ARC"/>
</dbReference>